<dbReference type="InterPro" id="IPR051209">
    <property type="entry name" value="FAD-bind_Monooxygenase_sf"/>
</dbReference>
<sequence length="571" mass="63287">MSRSQRPRIRVAIVGGGISGIAQAIRLKEQLGSKVEITIFEKAAEPGGIWRDSRWPGAGVDVPIHLYSLYSDLKADWSTVYASQPEVLEYWKGLISKYELEGLFRFNTEWIGSSWSEEAQSHTLTLKRHPSGETYEFIADVLISANGPLSTPLIPKLPGLSSFKGVYFHNLRWRSDVDLTNKRVAVVGNGSSGIQLVPGVAAIPGVQLTHFIRSGGYFIPKQNTEYSPLVKFAFRWLPGVQHVYRFTLFLESNQRSRARNNPAPSPTVQEKALLKYLAAEAPPQYLDLLRPTYPLGCKRVAFDLDWLKSLHRDNVHLVKDKLMSANEEGLVTEDGTTHPFDVIIFATGADVAQHGLGLNIGLKGEGGVELREYWKSLGGPQAYLGVAVPSFPNHFTVLGPNAATTSWGFTIGLKSLFIARLVKGLVDNNLSSIQPKQEPFERANAEIRAKLAPSNMNSSQCSNWSRVGGKGLLTVPNWTTGFGVIQQTRRIQWDDWKAVERVHDGSRKGSALVSVDVGRRVRRRQLKRVIKLSLPFLITLVLRLTPAGESFTDKILGKVRDLVGRELSAGF</sequence>
<evidence type="ECO:0000256" key="1">
    <source>
        <dbReference type="ARBA" id="ARBA00010139"/>
    </source>
</evidence>
<accession>A0A1Y2G426</accession>
<name>A0A1Y2G426_9BASI</name>
<dbReference type="PANTHER" id="PTHR42877">
    <property type="entry name" value="L-ORNITHINE N(5)-MONOOXYGENASE-RELATED"/>
    <property type="match status" value="1"/>
</dbReference>
<comment type="similarity">
    <text evidence="1">Belongs to the FAD-binding monooxygenase family.</text>
</comment>
<dbReference type="Gene3D" id="3.50.50.60">
    <property type="entry name" value="FAD/NAD(P)-binding domain"/>
    <property type="match status" value="2"/>
</dbReference>
<dbReference type="Proteomes" id="UP000193467">
    <property type="component" value="Unassembled WGS sequence"/>
</dbReference>
<dbReference type="STRING" id="106004.A0A1Y2G426"/>
<evidence type="ECO:0000313" key="6">
    <source>
        <dbReference type="Proteomes" id="UP000193467"/>
    </source>
</evidence>
<keyword evidence="2" id="KW-0285">Flavoprotein</keyword>
<dbReference type="SUPFAM" id="SSF51905">
    <property type="entry name" value="FAD/NAD(P)-binding domain"/>
    <property type="match status" value="3"/>
</dbReference>
<dbReference type="Pfam" id="PF00743">
    <property type="entry name" value="FMO-like"/>
    <property type="match status" value="1"/>
</dbReference>
<dbReference type="GO" id="GO:0050661">
    <property type="term" value="F:NADP binding"/>
    <property type="evidence" value="ECO:0007669"/>
    <property type="project" value="InterPro"/>
</dbReference>
<dbReference type="PANTHER" id="PTHR42877:SF4">
    <property type="entry name" value="FAD_NAD(P)-BINDING DOMAIN-CONTAINING PROTEIN-RELATED"/>
    <property type="match status" value="1"/>
</dbReference>
<dbReference type="InterPro" id="IPR036188">
    <property type="entry name" value="FAD/NAD-bd_sf"/>
</dbReference>
<evidence type="ECO:0000313" key="5">
    <source>
        <dbReference type="EMBL" id="ORY91550.1"/>
    </source>
</evidence>
<dbReference type="AlphaFoldDB" id="A0A1Y2G426"/>
<protein>
    <recommendedName>
        <fullName evidence="7">FAD/NAD(P)-binding domain-containing protein</fullName>
    </recommendedName>
</protein>
<comment type="caution">
    <text evidence="5">The sequence shown here is derived from an EMBL/GenBank/DDBJ whole genome shotgun (WGS) entry which is preliminary data.</text>
</comment>
<reference evidence="5 6" key="1">
    <citation type="submission" date="2016-07" db="EMBL/GenBank/DDBJ databases">
        <title>Pervasive Adenine N6-methylation of Active Genes in Fungi.</title>
        <authorList>
            <consortium name="DOE Joint Genome Institute"/>
            <person name="Mondo S.J."/>
            <person name="Dannebaum R.O."/>
            <person name="Kuo R.C."/>
            <person name="Labutti K."/>
            <person name="Haridas S."/>
            <person name="Kuo A."/>
            <person name="Salamov A."/>
            <person name="Ahrendt S.R."/>
            <person name="Lipzen A."/>
            <person name="Sullivan W."/>
            <person name="Andreopoulos W.B."/>
            <person name="Clum A."/>
            <person name="Lindquist E."/>
            <person name="Daum C."/>
            <person name="Ramamoorthy G.K."/>
            <person name="Gryganskyi A."/>
            <person name="Culley D."/>
            <person name="Magnuson J.K."/>
            <person name="James T.Y."/>
            <person name="O'Malley M.A."/>
            <person name="Stajich J.E."/>
            <person name="Spatafora J.W."/>
            <person name="Visel A."/>
            <person name="Grigoriev I.V."/>
        </authorList>
    </citation>
    <scope>NUCLEOTIDE SEQUENCE [LARGE SCALE GENOMIC DNA]</scope>
    <source>
        <strain evidence="5 6">62-1032</strain>
    </source>
</reference>
<dbReference type="OrthoDB" id="66881at2759"/>
<dbReference type="GO" id="GO:0004499">
    <property type="term" value="F:N,N-dimethylaniline monooxygenase activity"/>
    <property type="evidence" value="ECO:0007669"/>
    <property type="project" value="InterPro"/>
</dbReference>
<proteinExistence type="inferred from homology"/>
<gene>
    <name evidence="5" type="ORF">BCR35DRAFT_274259</name>
</gene>
<dbReference type="InParanoid" id="A0A1Y2G426"/>
<dbReference type="InterPro" id="IPR020946">
    <property type="entry name" value="Flavin_mOase-like"/>
</dbReference>
<evidence type="ECO:0008006" key="7">
    <source>
        <dbReference type="Google" id="ProtNLM"/>
    </source>
</evidence>
<evidence type="ECO:0000256" key="3">
    <source>
        <dbReference type="ARBA" id="ARBA00022827"/>
    </source>
</evidence>
<keyword evidence="4" id="KW-0560">Oxidoreductase</keyword>
<keyword evidence="3" id="KW-0274">FAD</keyword>
<organism evidence="5 6">
    <name type="scientific">Leucosporidium creatinivorum</name>
    <dbReference type="NCBI Taxonomy" id="106004"/>
    <lineage>
        <taxon>Eukaryota</taxon>
        <taxon>Fungi</taxon>
        <taxon>Dikarya</taxon>
        <taxon>Basidiomycota</taxon>
        <taxon>Pucciniomycotina</taxon>
        <taxon>Microbotryomycetes</taxon>
        <taxon>Leucosporidiales</taxon>
        <taxon>Leucosporidium</taxon>
    </lineage>
</organism>
<dbReference type="EMBL" id="MCGR01000002">
    <property type="protein sequence ID" value="ORY91550.1"/>
    <property type="molecule type" value="Genomic_DNA"/>
</dbReference>
<evidence type="ECO:0000256" key="4">
    <source>
        <dbReference type="ARBA" id="ARBA00023002"/>
    </source>
</evidence>
<evidence type="ECO:0000256" key="2">
    <source>
        <dbReference type="ARBA" id="ARBA00022630"/>
    </source>
</evidence>
<dbReference type="GO" id="GO:0050660">
    <property type="term" value="F:flavin adenine dinucleotide binding"/>
    <property type="evidence" value="ECO:0007669"/>
    <property type="project" value="InterPro"/>
</dbReference>
<keyword evidence="6" id="KW-1185">Reference proteome</keyword>